<dbReference type="EMBL" id="BKCJ010098972">
    <property type="protein sequence ID" value="GEX27564.1"/>
    <property type="molecule type" value="Genomic_DNA"/>
</dbReference>
<accession>A0A699H3I1</accession>
<name>A0A699H3I1_TANCI</name>
<gene>
    <name evidence="1" type="ORF">Tci_299539</name>
</gene>
<protein>
    <submittedName>
        <fullName evidence="1">Uncharacterized protein</fullName>
    </submittedName>
</protein>
<reference evidence="1" key="1">
    <citation type="journal article" date="2019" name="Sci. Rep.">
        <title>Draft genome of Tanacetum cinerariifolium, the natural source of mosquito coil.</title>
        <authorList>
            <person name="Yamashiro T."/>
            <person name="Shiraishi A."/>
            <person name="Satake H."/>
            <person name="Nakayama K."/>
        </authorList>
    </citation>
    <scope>NUCLEOTIDE SEQUENCE</scope>
</reference>
<comment type="caution">
    <text evidence="1">The sequence shown here is derived from an EMBL/GenBank/DDBJ whole genome shotgun (WGS) entry which is preliminary data.</text>
</comment>
<proteinExistence type="predicted"/>
<dbReference type="AlphaFoldDB" id="A0A699H3I1"/>
<evidence type="ECO:0000313" key="1">
    <source>
        <dbReference type="EMBL" id="GEX27564.1"/>
    </source>
</evidence>
<sequence length="209" mass="24358">VLYKVEDIVTCLEEYVKLWDDWEINRYGNANLVNALDLSDRHHTYHETPSDQRDSKVQYDTTTDMNAHYSKITFASSKQVEIPPYIDYGIYDSEEDILFLENVLKDELPEAEKLEINPLIGDMSDTFLMGDEGIKFNPFKDIDDPVPIPRVFDKPLDSLDCISKTFRMTIINPLFDFDSKFALNLDNLIFDVRYEDSDESEIETIMDEV</sequence>
<feature type="non-terminal residue" evidence="1">
    <location>
        <position position="1"/>
    </location>
</feature>
<organism evidence="1">
    <name type="scientific">Tanacetum cinerariifolium</name>
    <name type="common">Dalmatian daisy</name>
    <name type="synonym">Chrysanthemum cinerariifolium</name>
    <dbReference type="NCBI Taxonomy" id="118510"/>
    <lineage>
        <taxon>Eukaryota</taxon>
        <taxon>Viridiplantae</taxon>
        <taxon>Streptophyta</taxon>
        <taxon>Embryophyta</taxon>
        <taxon>Tracheophyta</taxon>
        <taxon>Spermatophyta</taxon>
        <taxon>Magnoliopsida</taxon>
        <taxon>eudicotyledons</taxon>
        <taxon>Gunneridae</taxon>
        <taxon>Pentapetalae</taxon>
        <taxon>asterids</taxon>
        <taxon>campanulids</taxon>
        <taxon>Asterales</taxon>
        <taxon>Asteraceae</taxon>
        <taxon>Asteroideae</taxon>
        <taxon>Anthemideae</taxon>
        <taxon>Anthemidinae</taxon>
        <taxon>Tanacetum</taxon>
    </lineage>
</organism>